<gene>
    <name evidence="7" type="ORF">SAMN02787118_123101</name>
</gene>
<evidence type="ECO:0000256" key="4">
    <source>
        <dbReference type="PIRNR" id="PIRNR000446"/>
    </source>
</evidence>
<dbReference type="GO" id="GO:0006633">
    <property type="term" value="P:fatty acid biosynthetic process"/>
    <property type="evidence" value="ECO:0007669"/>
    <property type="project" value="TreeGrafter"/>
</dbReference>
<proteinExistence type="inferred from homology"/>
<dbReference type="InterPro" id="IPR016035">
    <property type="entry name" value="Acyl_Trfase/lysoPLipase"/>
</dbReference>
<dbReference type="Pfam" id="PF00698">
    <property type="entry name" value="Acyl_transf_1"/>
    <property type="match status" value="1"/>
</dbReference>
<dbReference type="InterPro" id="IPR001227">
    <property type="entry name" value="Ac_transferase_dom_sf"/>
</dbReference>
<dbReference type="SMART" id="SM00827">
    <property type="entry name" value="PKS_AT"/>
    <property type="match status" value="1"/>
</dbReference>
<dbReference type="Gene3D" id="3.30.70.250">
    <property type="entry name" value="Malonyl-CoA ACP transacylase, ACP-binding"/>
    <property type="match status" value="1"/>
</dbReference>
<evidence type="ECO:0000259" key="6">
    <source>
        <dbReference type="SMART" id="SM00827"/>
    </source>
</evidence>
<evidence type="ECO:0000256" key="3">
    <source>
        <dbReference type="ARBA" id="ARBA00048462"/>
    </source>
</evidence>
<evidence type="ECO:0000313" key="7">
    <source>
        <dbReference type="EMBL" id="SFG59415.1"/>
    </source>
</evidence>
<feature type="domain" description="Malonyl-CoA:ACP transacylase (MAT)" evidence="6">
    <location>
        <begin position="8"/>
        <end position="311"/>
    </location>
</feature>
<comment type="similarity">
    <text evidence="4">Belongs to the fabD family.</text>
</comment>
<keyword evidence="1 4" id="KW-0808">Transferase</keyword>
<evidence type="ECO:0000256" key="2">
    <source>
        <dbReference type="ARBA" id="ARBA00023315"/>
    </source>
</evidence>
<comment type="catalytic activity">
    <reaction evidence="3 4">
        <text>holo-[ACP] + malonyl-CoA = malonyl-[ACP] + CoA</text>
        <dbReference type="Rhea" id="RHEA:41792"/>
        <dbReference type="Rhea" id="RHEA-COMP:9623"/>
        <dbReference type="Rhea" id="RHEA-COMP:9685"/>
        <dbReference type="ChEBI" id="CHEBI:57287"/>
        <dbReference type="ChEBI" id="CHEBI:57384"/>
        <dbReference type="ChEBI" id="CHEBI:64479"/>
        <dbReference type="ChEBI" id="CHEBI:78449"/>
        <dbReference type="EC" id="2.3.1.39"/>
    </reaction>
</comment>
<dbReference type="Gene3D" id="3.40.366.10">
    <property type="entry name" value="Malonyl-Coenzyme A Acyl Carrier Protein, domain 2"/>
    <property type="match status" value="1"/>
</dbReference>
<dbReference type="GO" id="GO:0005829">
    <property type="term" value="C:cytosol"/>
    <property type="evidence" value="ECO:0007669"/>
    <property type="project" value="TreeGrafter"/>
</dbReference>
<reference evidence="7 8" key="1">
    <citation type="submission" date="2016-10" db="EMBL/GenBank/DDBJ databases">
        <authorList>
            <person name="de Groot N.N."/>
        </authorList>
    </citation>
    <scope>NUCLEOTIDE SEQUENCE [LARGE SCALE GENOMIC DNA]</scope>
    <source>
        <strain evidence="7 8">OK461</strain>
    </source>
</reference>
<dbReference type="InterPro" id="IPR014043">
    <property type="entry name" value="Acyl_transferase_dom"/>
</dbReference>
<protein>
    <recommendedName>
        <fullName evidence="4">Malonyl CoA-acyl carrier protein transacylase</fullName>
        <ecNumber evidence="4">2.3.1.39</ecNumber>
    </recommendedName>
</protein>
<dbReference type="PANTHER" id="PTHR42681:SF1">
    <property type="entry name" value="MALONYL-COA-ACYL CARRIER PROTEIN TRANSACYLASE, MITOCHONDRIAL"/>
    <property type="match status" value="1"/>
</dbReference>
<dbReference type="EMBL" id="FONR01000023">
    <property type="protein sequence ID" value="SFG59415.1"/>
    <property type="molecule type" value="Genomic_DNA"/>
</dbReference>
<accession>A0A1I2T2V6</accession>
<dbReference type="InterPro" id="IPR050858">
    <property type="entry name" value="Mal-CoA-ACP_Trans/PKS_FabD"/>
</dbReference>
<evidence type="ECO:0000313" key="8">
    <source>
        <dbReference type="Proteomes" id="UP000181942"/>
    </source>
</evidence>
<dbReference type="FunFam" id="3.30.70.250:FF:000001">
    <property type="entry name" value="Malonyl CoA-acyl carrier protein transacylase"/>
    <property type="match status" value="1"/>
</dbReference>
<dbReference type="OrthoDB" id="3543921at2"/>
<dbReference type="Proteomes" id="UP000181942">
    <property type="component" value="Unassembled WGS sequence"/>
</dbReference>
<sequence>MIDNLFTMFPGQGSQRAGMAGHLLREHPRTAGRVLARAEDATGLPLTALCSTAPEEELAPTEIAQPAIVATSLAVLEVLREQAGFVPAVVAGHSLGEYPALVAAGVLEAEAALRLVRRRGELMAGVSRQVGGAMTAVLGLAAARIEEICADCAPLGVVEIANYNEPGQTVISGQRPAVEEAARRALAAGAERAVALKVSAPFHCSLMRAIEDEFAAELERVRFSAPRLPVISSVTGTLVRDGGHARDLLRRQLAGPVRWVDVLGAAAAHAVDGCLEVGPGRVLSGFANRTGVHSVVRSTHDARRIFALLRELGQEPAPGAAA</sequence>
<keyword evidence="2 4" id="KW-0012">Acyltransferase</keyword>
<dbReference type="EC" id="2.3.1.39" evidence="4"/>
<dbReference type="SUPFAM" id="SSF55048">
    <property type="entry name" value="Probable ACP-binding domain of malonyl-CoA ACP transacylase"/>
    <property type="match status" value="1"/>
</dbReference>
<dbReference type="InterPro" id="IPR004410">
    <property type="entry name" value="Malonyl_CoA-ACP_transAc_FabD"/>
</dbReference>
<feature type="active site" evidence="5">
    <location>
        <position position="94"/>
    </location>
</feature>
<dbReference type="InterPro" id="IPR024925">
    <property type="entry name" value="Malonyl_CoA-ACP_transAc"/>
</dbReference>
<dbReference type="AlphaFoldDB" id="A0A1I2T2V6"/>
<dbReference type="InterPro" id="IPR016036">
    <property type="entry name" value="Malonyl_transacylase_ACP-bd"/>
</dbReference>
<dbReference type="PANTHER" id="PTHR42681">
    <property type="entry name" value="MALONYL-COA-ACYL CARRIER PROTEIN TRANSACYLASE, MITOCHONDRIAL"/>
    <property type="match status" value="1"/>
</dbReference>
<evidence type="ECO:0000256" key="1">
    <source>
        <dbReference type="ARBA" id="ARBA00022679"/>
    </source>
</evidence>
<dbReference type="GO" id="GO:0004314">
    <property type="term" value="F:[acyl-carrier-protein] S-malonyltransferase activity"/>
    <property type="evidence" value="ECO:0007669"/>
    <property type="project" value="UniProtKB-EC"/>
</dbReference>
<dbReference type="SUPFAM" id="SSF52151">
    <property type="entry name" value="FabD/lysophospholipase-like"/>
    <property type="match status" value="1"/>
</dbReference>
<organism evidence="7 8">
    <name type="scientific">Streptomyces mirabilis</name>
    <dbReference type="NCBI Taxonomy" id="68239"/>
    <lineage>
        <taxon>Bacteria</taxon>
        <taxon>Bacillati</taxon>
        <taxon>Actinomycetota</taxon>
        <taxon>Actinomycetes</taxon>
        <taxon>Kitasatosporales</taxon>
        <taxon>Streptomycetaceae</taxon>
        <taxon>Streptomyces</taxon>
    </lineage>
</organism>
<dbReference type="NCBIfam" id="TIGR00128">
    <property type="entry name" value="fabD"/>
    <property type="match status" value="1"/>
</dbReference>
<dbReference type="PIRSF" id="PIRSF000446">
    <property type="entry name" value="Mct"/>
    <property type="match status" value="1"/>
</dbReference>
<dbReference type="RefSeq" id="WP_075032276.1">
    <property type="nucleotide sequence ID" value="NZ_FONR01000023.1"/>
</dbReference>
<name>A0A1I2T2V6_9ACTN</name>
<feature type="active site" evidence="5">
    <location>
        <position position="203"/>
    </location>
</feature>
<evidence type="ECO:0000256" key="5">
    <source>
        <dbReference type="PIRSR" id="PIRSR000446-1"/>
    </source>
</evidence>